<evidence type="ECO:0000256" key="3">
    <source>
        <dbReference type="SAM" id="MobiDB-lite"/>
    </source>
</evidence>
<dbReference type="PROSITE" id="PS50850">
    <property type="entry name" value="MFS"/>
    <property type="match status" value="1"/>
</dbReference>
<organism evidence="6 7">
    <name type="scientific">Clohesyomyces aquaticus</name>
    <dbReference type="NCBI Taxonomy" id="1231657"/>
    <lineage>
        <taxon>Eukaryota</taxon>
        <taxon>Fungi</taxon>
        <taxon>Dikarya</taxon>
        <taxon>Ascomycota</taxon>
        <taxon>Pezizomycotina</taxon>
        <taxon>Dothideomycetes</taxon>
        <taxon>Pleosporomycetidae</taxon>
        <taxon>Pleosporales</taxon>
        <taxon>Lindgomycetaceae</taxon>
        <taxon>Clohesyomyces</taxon>
    </lineage>
</organism>
<dbReference type="InterPro" id="IPR050327">
    <property type="entry name" value="Proton-linked_MCT"/>
</dbReference>
<proteinExistence type="inferred from homology"/>
<feature type="transmembrane region" description="Helical" evidence="4">
    <location>
        <begin position="350"/>
        <end position="371"/>
    </location>
</feature>
<keyword evidence="7" id="KW-1185">Reference proteome</keyword>
<feature type="transmembrane region" description="Helical" evidence="4">
    <location>
        <begin position="324"/>
        <end position="344"/>
    </location>
</feature>
<feature type="transmembrane region" description="Helical" evidence="4">
    <location>
        <begin position="219"/>
        <end position="235"/>
    </location>
</feature>
<evidence type="ECO:0000256" key="4">
    <source>
        <dbReference type="SAM" id="Phobius"/>
    </source>
</evidence>
<dbReference type="GO" id="GO:0016020">
    <property type="term" value="C:membrane"/>
    <property type="evidence" value="ECO:0007669"/>
    <property type="project" value="UniProtKB-SubCell"/>
</dbReference>
<comment type="subcellular location">
    <subcellularLocation>
        <location evidence="1">Membrane</location>
        <topology evidence="1">Multi-pass membrane protein</topology>
    </subcellularLocation>
</comment>
<dbReference type="GO" id="GO:0022857">
    <property type="term" value="F:transmembrane transporter activity"/>
    <property type="evidence" value="ECO:0007669"/>
    <property type="project" value="InterPro"/>
</dbReference>
<dbReference type="AlphaFoldDB" id="A0A1Y2A614"/>
<feature type="transmembrane region" description="Helical" evidence="4">
    <location>
        <begin position="255"/>
        <end position="276"/>
    </location>
</feature>
<keyword evidence="4" id="KW-1133">Transmembrane helix</keyword>
<reference evidence="6 7" key="1">
    <citation type="submission" date="2016-07" db="EMBL/GenBank/DDBJ databases">
        <title>Pervasive Adenine N6-methylation of Active Genes in Fungi.</title>
        <authorList>
            <consortium name="DOE Joint Genome Institute"/>
            <person name="Mondo S.J."/>
            <person name="Dannebaum R.O."/>
            <person name="Kuo R.C."/>
            <person name="Labutti K."/>
            <person name="Haridas S."/>
            <person name="Kuo A."/>
            <person name="Salamov A."/>
            <person name="Ahrendt S.R."/>
            <person name="Lipzen A."/>
            <person name="Sullivan W."/>
            <person name="Andreopoulos W.B."/>
            <person name="Clum A."/>
            <person name="Lindquist E."/>
            <person name="Daum C."/>
            <person name="Ramamoorthy G.K."/>
            <person name="Gryganskyi A."/>
            <person name="Culley D."/>
            <person name="Magnuson J.K."/>
            <person name="James T.Y."/>
            <person name="O'Malley M.A."/>
            <person name="Stajich J.E."/>
            <person name="Spatafora J.W."/>
            <person name="Visel A."/>
            <person name="Grigoriev I.V."/>
        </authorList>
    </citation>
    <scope>NUCLEOTIDE SEQUENCE [LARGE SCALE GENOMIC DNA]</scope>
    <source>
        <strain evidence="6 7">CBS 115471</strain>
    </source>
</reference>
<keyword evidence="4" id="KW-0812">Transmembrane</keyword>
<dbReference type="PANTHER" id="PTHR11360:SF287">
    <property type="entry name" value="MFS MONOCARBOXYLATE TRANSPORTER"/>
    <property type="match status" value="1"/>
</dbReference>
<dbReference type="InterPro" id="IPR011701">
    <property type="entry name" value="MFS"/>
</dbReference>
<gene>
    <name evidence="6" type="ORF">BCR34DRAFT_670995</name>
</gene>
<evidence type="ECO:0000256" key="1">
    <source>
        <dbReference type="ARBA" id="ARBA00004141"/>
    </source>
</evidence>
<feature type="transmembrane region" description="Helical" evidence="4">
    <location>
        <begin position="430"/>
        <end position="450"/>
    </location>
</feature>
<dbReference type="Pfam" id="PF07690">
    <property type="entry name" value="MFS_1"/>
    <property type="match status" value="1"/>
</dbReference>
<protein>
    <submittedName>
        <fullName evidence="6">Major facilitator superfamily domain-containing protein</fullName>
    </submittedName>
</protein>
<dbReference type="OrthoDB" id="2213137at2759"/>
<name>A0A1Y2A614_9PLEO</name>
<accession>A0A1Y2A614</accession>
<dbReference type="InterPro" id="IPR020846">
    <property type="entry name" value="MFS_dom"/>
</dbReference>
<feature type="region of interest" description="Disordered" evidence="3">
    <location>
        <begin position="1"/>
        <end position="24"/>
    </location>
</feature>
<evidence type="ECO:0000313" key="7">
    <source>
        <dbReference type="Proteomes" id="UP000193144"/>
    </source>
</evidence>
<feature type="transmembrane region" description="Helical" evidence="4">
    <location>
        <begin position="95"/>
        <end position="114"/>
    </location>
</feature>
<feature type="transmembrane region" description="Helical" evidence="4">
    <location>
        <begin position="186"/>
        <end position="207"/>
    </location>
</feature>
<sequence length="456" mass="48879">MGRSDVDGEVASRIHQRGFPDSQHEDAIELESNTERDAAHGTEFSLAPADGGKDAWMYLAAAFVVEILVWGFPFAFGVFQEYYSAHEPFQGSKNIAVIGTCAMGLMYLSGPLVFGTLLRYPRSRRPAIGVGLVTMCLGLGLSSLSQTVTHLIVTQGVFYAIGGGLVYSPTILFMDEWFVKKKGFAFGIMWAGTGLGGVIIPLLLQYLLNSHGFRTTLRVWSVILFLLTAPLTYFLKPRIPISPTHAPRPFNLSFLLTPTFLLLQAGNILEGLGYFIPSIYLPTYARQLGASTSLSTLTIILFNIASVFGCILMGLIIDRWHVTTCILVSTLGSTASVFLIWGFSTSLPSLFVFSIFYGLFAGSFSSTWPGIMGAVKGKAAVRNVEADGTMVFAWLAAGRGIGNVVCGPVSEALRAGGAWNAMGVYGDGGYGPLVVFTGVSALLGGIGVVGRRVGWV</sequence>
<feature type="transmembrane region" description="Helical" evidence="4">
    <location>
        <begin position="296"/>
        <end position="317"/>
    </location>
</feature>
<feature type="transmembrane region" description="Helical" evidence="4">
    <location>
        <begin position="55"/>
        <end position="75"/>
    </location>
</feature>
<comment type="caution">
    <text evidence="6">The sequence shown here is derived from an EMBL/GenBank/DDBJ whole genome shotgun (WGS) entry which is preliminary data.</text>
</comment>
<evidence type="ECO:0000313" key="6">
    <source>
        <dbReference type="EMBL" id="ORY17954.1"/>
    </source>
</evidence>
<keyword evidence="4" id="KW-0472">Membrane</keyword>
<comment type="similarity">
    <text evidence="2">Belongs to the major facilitator superfamily. Monocarboxylate porter (TC 2.A.1.13) family.</text>
</comment>
<evidence type="ECO:0000256" key="2">
    <source>
        <dbReference type="ARBA" id="ARBA00006727"/>
    </source>
</evidence>
<feature type="transmembrane region" description="Helical" evidence="4">
    <location>
        <begin position="126"/>
        <end position="144"/>
    </location>
</feature>
<dbReference type="Proteomes" id="UP000193144">
    <property type="component" value="Unassembled WGS sequence"/>
</dbReference>
<evidence type="ECO:0000259" key="5">
    <source>
        <dbReference type="PROSITE" id="PS50850"/>
    </source>
</evidence>
<dbReference type="EMBL" id="MCFA01000009">
    <property type="protein sequence ID" value="ORY17954.1"/>
    <property type="molecule type" value="Genomic_DNA"/>
</dbReference>
<dbReference type="Gene3D" id="1.20.1250.20">
    <property type="entry name" value="MFS general substrate transporter like domains"/>
    <property type="match status" value="2"/>
</dbReference>
<dbReference type="PANTHER" id="PTHR11360">
    <property type="entry name" value="MONOCARBOXYLATE TRANSPORTER"/>
    <property type="match status" value="1"/>
</dbReference>
<dbReference type="SUPFAM" id="SSF103473">
    <property type="entry name" value="MFS general substrate transporter"/>
    <property type="match status" value="1"/>
</dbReference>
<feature type="domain" description="Major facilitator superfamily (MFS) profile" evidence="5">
    <location>
        <begin position="259"/>
        <end position="456"/>
    </location>
</feature>
<feature type="compositionally biased region" description="Basic and acidic residues" evidence="3">
    <location>
        <begin position="1"/>
        <end position="12"/>
    </location>
</feature>
<dbReference type="InterPro" id="IPR036259">
    <property type="entry name" value="MFS_trans_sf"/>
</dbReference>
<feature type="transmembrane region" description="Helical" evidence="4">
    <location>
        <begin position="156"/>
        <end position="174"/>
    </location>
</feature>